<proteinExistence type="predicted"/>
<protein>
    <submittedName>
        <fullName evidence="1">Uncharacterized protein</fullName>
    </submittedName>
</protein>
<dbReference type="EMBL" id="UOFR01000034">
    <property type="protein sequence ID" value="VAW95629.1"/>
    <property type="molecule type" value="Genomic_DNA"/>
</dbReference>
<evidence type="ECO:0000313" key="1">
    <source>
        <dbReference type="EMBL" id="VAW95629.1"/>
    </source>
</evidence>
<accession>A0A3B1ABM5</accession>
<sequence length="105" mass="12057">MSSPSVYEIEDTQIILHYLFSGNAKNWKVSDRMIDELGKALSKLKTCNIVFDLLPRPGFVDKDYFRRQLRGIARRIKSGTGDYNLCKTAINYGQRRHFEIIGTVG</sequence>
<gene>
    <name evidence="1" type="ORF">MNBD_GAMMA21-1504</name>
</gene>
<name>A0A3B1ABM5_9ZZZZ</name>
<reference evidence="1" key="1">
    <citation type="submission" date="2018-06" db="EMBL/GenBank/DDBJ databases">
        <authorList>
            <person name="Zhirakovskaya E."/>
        </authorList>
    </citation>
    <scope>NUCLEOTIDE SEQUENCE</scope>
</reference>
<organism evidence="1">
    <name type="scientific">hydrothermal vent metagenome</name>
    <dbReference type="NCBI Taxonomy" id="652676"/>
    <lineage>
        <taxon>unclassified sequences</taxon>
        <taxon>metagenomes</taxon>
        <taxon>ecological metagenomes</taxon>
    </lineage>
</organism>
<dbReference type="AlphaFoldDB" id="A0A3B1ABM5"/>